<dbReference type="PANTHER" id="PTHR37544:SF1">
    <property type="entry name" value="PHOSPHORIBOSYLAMINOIMIDAZOLE-SUCCINOCARBOXAMIDE SYNTHASE"/>
    <property type="match status" value="1"/>
</dbReference>
<feature type="transmembrane region" description="Helical" evidence="1">
    <location>
        <begin position="96"/>
        <end position="116"/>
    </location>
</feature>
<reference evidence="2" key="1">
    <citation type="journal article" date="2021" name="Nat. Commun.">
        <title>Genetic determinants of endophytism in the Arabidopsis root mycobiome.</title>
        <authorList>
            <person name="Mesny F."/>
            <person name="Miyauchi S."/>
            <person name="Thiergart T."/>
            <person name="Pickel B."/>
            <person name="Atanasova L."/>
            <person name="Karlsson M."/>
            <person name="Huettel B."/>
            <person name="Barry K.W."/>
            <person name="Haridas S."/>
            <person name="Chen C."/>
            <person name="Bauer D."/>
            <person name="Andreopoulos W."/>
            <person name="Pangilinan J."/>
            <person name="LaButti K."/>
            <person name="Riley R."/>
            <person name="Lipzen A."/>
            <person name="Clum A."/>
            <person name="Drula E."/>
            <person name="Henrissat B."/>
            <person name="Kohler A."/>
            <person name="Grigoriev I.V."/>
            <person name="Martin F.M."/>
            <person name="Hacquard S."/>
        </authorList>
    </citation>
    <scope>NUCLEOTIDE SEQUENCE</scope>
    <source>
        <strain evidence="2">MPI-CAGE-AT-0021</strain>
    </source>
</reference>
<feature type="transmembrane region" description="Helical" evidence="1">
    <location>
        <begin position="168"/>
        <end position="193"/>
    </location>
</feature>
<gene>
    <name evidence="2" type="ORF">B0J13DRAFT_531084</name>
</gene>
<dbReference type="InterPro" id="IPR021840">
    <property type="entry name" value="DUF3433"/>
</dbReference>
<protein>
    <submittedName>
        <fullName evidence="2">Uncharacterized protein</fullName>
    </submittedName>
</protein>
<feature type="transmembrane region" description="Helical" evidence="1">
    <location>
        <begin position="630"/>
        <end position="650"/>
    </location>
</feature>
<dbReference type="OrthoDB" id="5332281at2759"/>
<keyword evidence="3" id="KW-1185">Reference proteome</keyword>
<dbReference type="EMBL" id="JAGMUU010000023">
    <property type="protein sequence ID" value="KAH7126550.1"/>
    <property type="molecule type" value="Genomic_DNA"/>
</dbReference>
<feature type="transmembrane region" description="Helical" evidence="1">
    <location>
        <begin position="1091"/>
        <end position="1109"/>
    </location>
</feature>
<keyword evidence="1" id="KW-0812">Transmembrane</keyword>
<comment type="caution">
    <text evidence="2">The sequence shown here is derived from an EMBL/GenBank/DDBJ whole genome shotgun (WGS) entry which is preliminary data.</text>
</comment>
<evidence type="ECO:0000313" key="3">
    <source>
        <dbReference type="Proteomes" id="UP000717696"/>
    </source>
</evidence>
<dbReference type="Pfam" id="PF11915">
    <property type="entry name" value="DUF3433"/>
    <property type="match status" value="2"/>
</dbReference>
<evidence type="ECO:0000256" key="1">
    <source>
        <dbReference type="SAM" id="Phobius"/>
    </source>
</evidence>
<feature type="transmembrane region" description="Helical" evidence="1">
    <location>
        <begin position="62"/>
        <end position="84"/>
    </location>
</feature>
<dbReference type="Proteomes" id="UP000717696">
    <property type="component" value="Unassembled WGS sequence"/>
</dbReference>
<keyword evidence="1" id="KW-1133">Transmembrane helix</keyword>
<keyword evidence="1" id="KW-0472">Membrane</keyword>
<dbReference type="PANTHER" id="PTHR37544">
    <property type="entry name" value="SPRAY-RELATED"/>
    <property type="match status" value="1"/>
</dbReference>
<dbReference type="AlphaFoldDB" id="A0A9P9DVL4"/>
<accession>A0A9P9DVL4</accession>
<proteinExistence type="predicted"/>
<organism evidence="2 3">
    <name type="scientific">Dactylonectria estremocensis</name>
    <dbReference type="NCBI Taxonomy" id="1079267"/>
    <lineage>
        <taxon>Eukaryota</taxon>
        <taxon>Fungi</taxon>
        <taxon>Dikarya</taxon>
        <taxon>Ascomycota</taxon>
        <taxon>Pezizomycotina</taxon>
        <taxon>Sordariomycetes</taxon>
        <taxon>Hypocreomycetidae</taxon>
        <taxon>Hypocreales</taxon>
        <taxon>Nectriaceae</taxon>
        <taxon>Dactylonectria</taxon>
    </lineage>
</organism>
<name>A0A9P9DVL4_9HYPO</name>
<sequence>MSAAAVEELPHRPLAEPEDSVGLPRLDGDEVEATTEATPLLSPRHYDVPPFGWRPLYLRRRVMTVFLLIFLVLTGAIHGIGRISEQQGGIITANKTMYYLWMFGPTMIISILLSSWGRVELQALRYAPWIRLSRGEKDSHDAAHTLLVDYHRLFRPNAALVALMNGDYLVCTSMIISLILYAQLFLSTSLIILEPRAFQQHVALTVQDSFTQEANSNGDLAQWAPFVVMNGMLTLNLTIPTAYIPGYAFQNFTLAAREAAEDYRNFTGVMETALVDMQCEGSTLQKQPYSGGYALFFEGTPCRSRRYDIGLQQQNDPRVLPQGMSYFWIYDDVTVCLPANRSIILAAVVAVNRSGNDMSYVMSSQIMCEASLALGRASVTYEVGLQPVLEPIKTSNHTLLDTNLGKEMSRYRADQRGLGRDSWENTDADYASQLALNPFRVGIGLLPTGAPNVSQLLDDATLAKIITLWTERFGSLLAHFHHRKSEPINTSGTASVQRDRLVVDIWFQKIILISFYFMVGLSGIMILQSPKQGFIPRDPDTISGSVALLSESRDLLDKLHTTGSEDMSVVAEYLLGTYRTVFRQYMDDPRKPSFFLREDDVEDNDNEAPTRNNYKGDEDMRYYPWSLLLWVRWAVLFTLVVVAGLFIYILNEPTYRDGFRGGNDNHWRELPIVVLASLTLYLRACDFSVRFMAPFHVLKRRQTFSKSLAVSYTDLIGVWILVRSFRHKNWTVFVSKTLSIVCPLLPILSNDLLVAETRDISAQTQLQQQTWFASEDFRAFSWQSPAIVGDLLLINEKNLDVSFPPWTYEEFAFHTQRIVDNDQDLSSAVNVSVHGTVPAVKMDLDCSLRTTRGPLSTGVEFDFDGRRLYCFYGFDCSKYKYFGGVIGGGSLESVCNSPNTPVTNYVWGSCNNGHIDYLAVLSCGEEAVEVDFHASFHGPDLQLDTVTNPPVPLPNSSRSYPFRGHVKDLYSMLEPLVPFPFFDVSNGYLCRFFKTLVSSRYSIPIAYLGSNATSDYVIAAIKKQHGIIRAQTLTFGSNDSLANTPPIRKSFMDSKLVPSGFFTPWERPKPTNATLRTTQSRLVIRNNTAKVALWILSAVIVLDIISIYITPQDRLYKSPGSIAAMASLVVDSTIFKHLPEGAEWMTDEVLERHFEGKSFRAGKFHVFHRRNDDEGSAERRMKRLLIERRI</sequence>
<feature type="transmembrane region" description="Helical" evidence="1">
    <location>
        <begin position="506"/>
        <end position="527"/>
    </location>
</feature>
<evidence type="ECO:0000313" key="2">
    <source>
        <dbReference type="EMBL" id="KAH7126550.1"/>
    </source>
</evidence>